<dbReference type="InterPro" id="IPR051200">
    <property type="entry name" value="Host-pathogen_enzymatic-act"/>
</dbReference>
<dbReference type="Proteomes" id="UP000655751">
    <property type="component" value="Unassembled WGS sequence"/>
</dbReference>
<gene>
    <name evidence="3" type="ORF">IT779_24195</name>
</gene>
<evidence type="ECO:0000313" key="4">
    <source>
        <dbReference type="Proteomes" id="UP000655751"/>
    </source>
</evidence>
<keyword evidence="4" id="KW-1185">Reference proteome</keyword>
<feature type="region of interest" description="Disordered" evidence="1">
    <location>
        <begin position="193"/>
        <end position="214"/>
    </location>
</feature>
<feature type="signal peptide" evidence="2">
    <location>
        <begin position="1"/>
        <end position="27"/>
    </location>
</feature>
<dbReference type="RefSeq" id="WP_196151682.1">
    <property type="nucleotide sequence ID" value="NZ_JADMLG010000010.1"/>
</dbReference>
<dbReference type="AlphaFoldDB" id="A0A931N506"/>
<protein>
    <submittedName>
        <fullName evidence="3">YncE family protein</fullName>
    </submittedName>
</protein>
<reference evidence="3" key="1">
    <citation type="submission" date="2020-11" db="EMBL/GenBank/DDBJ databases">
        <title>Nocardia NEAU-351.nov., a novel actinomycete isolated from the cow dung.</title>
        <authorList>
            <person name="Zhang X."/>
        </authorList>
    </citation>
    <scope>NUCLEOTIDE SEQUENCE</scope>
    <source>
        <strain evidence="3">NEAU-351</strain>
    </source>
</reference>
<organism evidence="3 4">
    <name type="scientific">Nocardia bovistercoris</name>
    <dbReference type="NCBI Taxonomy" id="2785916"/>
    <lineage>
        <taxon>Bacteria</taxon>
        <taxon>Bacillati</taxon>
        <taxon>Actinomycetota</taxon>
        <taxon>Actinomycetes</taxon>
        <taxon>Mycobacteriales</taxon>
        <taxon>Nocardiaceae</taxon>
        <taxon>Nocardia</taxon>
    </lineage>
</organism>
<evidence type="ECO:0000313" key="3">
    <source>
        <dbReference type="EMBL" id="MBH0779374.1"/>
    </source>
</evidence>
<keyword evidence="2" id="KW-0732">Signal</keyword>
<evidence type="ECO:0000256" key="1">
    <source>
        <dbReference type="SAM" id="MobiDB-lite"/>
    </source>
</evidence>
<dbReference type="PANTHER" id="PTHR47197:SF3">
    <property type="entry name" value="DIHYDRO-HEME D1 DEHYDROGENASE"/>
    <property type="match status" value="1"/>
</dbReference>
<dbReference type="Gene3D" id="2.130.10.10">
    <property type="entry name" value="YVTN repeat-like/Quinoprotein amine dehydrogenase"/>
    <property type="match status" value="3"/>
</dbReference>
<proteinExistence type="predicted"/>
<feature type="chain" id="PRO_5037875205" evidence="2">
    <location>
        <begin position="28"/>
        <end position="368"/>
    </location>
</feature>
<accession>A0A931N506</accession>
<dbReference type="SUPFAM" id="SSF51004">
    <property type="entry name" value="C-terminal (heme d1) domain of cytochrome cd1-nitrite reductase"/>
    <property type="match status" value="1"/>
</dbReference>
<sequence>MRSRVAAAVVVVLSWCGLFGPPSAVSAARPPAERGQGCGPQELRTRGYFSNQGDGTISVVDLTTDRVVDTIDGFSHPWNVNVTADGSALYVDDVPVFDPAHASIAVVDACSHAVTARIPTSGLAIGAAPAHGREVFTAAYFRREILVLDTDRDEVSRTFHTTSVPTGVIGDEDGKSLWITALPNLVYRVDRETGASTESSPLHTDGPAPQQMSLSPDGATLAVADSTGISLVDTASHMVRTRVVLPGELSSPAYGGISQDGKHLWMAYFSGQVAVVDIADGTILRIHQTAGWGIGVTFSQDGSKVYVPTTPPGTVVAPLGLGYAIPAFLKSWKPGGIVRVYDARTFDEIATIPAGNLPMAVAIPGVAK</sequence>
<comment type="caution">
    <text evidence="3">The sequence shown here is derived from an EMBL/GenBank/DDBJ whole genome shotgun (WGS) entry which is preliminary data.</text>
</comment>
<dbReference type="InterPro" id="IPR011048">
    <property type="entry name" value="Haem_d1_sf"/>
</dbReference>
<dbReference type="EMBL" id="JADMLG010000010">
    <property type="protein sequence ID" value="MBH0779374.1"/>
    <property type="molecule type" value="Genomic_DNA"/>
</dbReference>
<dbReference type="PANTHER" id="PTHR47197">
    <property type="entry name" value="PROTEIN NIRF"/>
    <property type="match status" value="1"/>
</dbReference>
<name>A0A931N506_9NOCA</name>
<dbReference type="InterPro" id="IPR015943">
    <property type="entry name" value="WD40/YVTN_repeat-like_dom_sf"/>
</dbReference>
<evidence type="ECO:0000256" key="2">
    <source>
        <dbReference type="SAM" id="SignalP"/>
    </source>
</evidence>